<keyword evidence="1" id="KW-0805">Transcription regulation</keyword>
<keyword evidence="2" id="KW-0804">Transcription</keyword>
<dbReference type="InterPro" id="IPR044660">
    <property type="entry name" value="IBH1-like"/>
</dbReference>
<dbReference type="Proteomes" id="UP000823388">
    <property type="component" value="Chromosome 2N"/>
</dbReference>
<reference evidence="3" key="1">
    <citation type="submission" date="2020-05" db="EMBL/GenBank/DDBJ databases">
        <title>WGS assembly of Panicum virgatum.</title>
        <authorList>
            <person name="Lovell J.T."/>
            <person name="Jenkins J."/>
            <person name="Shu S."/>
            <person name="Juenger T.E."/>
            <person name="Schmutz J."/>
        </authorList>
    </citation>
    <scope>NUCLEOTIDE SEQUENCE</scope>
    <source>
        <strain evidence="3">AP13</strain>
    </source>
</reference>
<evidence type="ECO:0000256" key="1">
    <source>
        <dbReference type="ARBA" id="ARBA00023015"/>
    </source>
</evidence>
<protein>
    <submittedName>
        <fullName evidence="3">Uncharacterized protein</fullName>
    </submittedName>
</protein>
<comment type="caution">
    <text evidence="3">The sequence shown here is derived from an EMBL/GenBank/DDBJ whole genome shotgun (WGS) entry which is preliminary data.</text>
</comment>
<sequence>MPCESNACRLTTHQSLLVRTKVIPHGQVKIYPSPLSPINVPLPRHTPHILIYTPYKSFKFVAERLRSLGRMRRKAMFTVGRKKKGRGGASPVGRTTRPFQHMVLRRLRELKKIVPDSQDADVDMLLRRTADYISILELKVTVLRRLSAIYGV</sequence>
<accession>A0A8T0VPH2</accession>
<dbReference type="GO" id="GO:0006355">
    <property type="term" value="P:regulation of DNA-templated transcription"/>
    <property type="evidence" value="ECO:0007669"/>
    <property type="project" value="InterPro"/>
</dbReference>
<dbReference type="PANTHER" id="PTHR33124">
    <property type="entry name" value="TRANSCRIPTION FACTOR IBH1-LIKE 1"/>
    <property type="match status" value="1"/>
</dbReference>
<evidence type="ECO:0000313" key="3">
    <source>
        <dbReference type="EMBL" id="KAG2635154.1"/>
    </source>
</evidence>
<evidence type="ECO:0000256" key="2">
    <source>
        <dbReference type="ARBA" id="ARBA00023163"/>
    </source>
</evidence>
<proteinExistence type="predicted"/>
<dbReference type="AlphaFoldDB" id="A0A8T0VPH2"/>
<name>A0A8T0VPH2_PANVG</name>
<dbReference type="PANTHER" id="PTHR33124:SF34">
    <property type="entry name" value="OS08G0444500 PROTEIN"/>
    <property type="match status" value="1"/>
</dbReference>
<organism evidence="3 4">
    <name type="scientific">Panicum virgatum</name>
    <name type="common">Blackwell switchgrass</name>
    <dbReference type="NCBI Taxonomy" id="38727"/>
    <lineage>
        <taxon>Eukaryota</taxon>
        <taxon>Viridiplantae</taxon>
        <taxon>Streptophyta</taxon>
        <taxon>Embryophyta</taxon>
        <taxon>Tracheophyta</taxon>
        <taxon>Spermatophyta</taxon>
        <taxon>Magnoliopsida</taxon>
        <taxon>Liliopsida</taxon>
        <taxon>Poales</taxon>
        <taxon>Poaceae</taxon>
        <taxon>PACMAD clade</taxon>
        <taxon>Panicoideae</taxon>
        <taxon>Panicodae</taxon>
        <taxon>Paniceae</taxon>
        <taxon>Panicinae</taxon>
        <taxon>Panicum</taxon>
        <taxon>Panicum sect. Hiantes</taxon>
    </lineage>
</organism>
<dbReference type="EMBL" id="CM029040">
    <property type="protein sequence ID" value="KAG2635154.1"/>
    <property type="molecule type" value="Genomic_DNA"/>
</dbReference>
<evidence type="ECO:0000313" key="4">
    <source>
        <dbReference type="Proteomes" id="UP000823388"/>
    </source>
</evidence>
<gene>
    <name evidence="3" type="ORF">PVAP13_2NG336129</name>
</gene>
<keyword evidence="4" id="KW-1185">Reference proteome</keyword>